<evidence type="ECO:0000313" key="13">
    <source>
        <dbReference type="Proteomes" id="UP000005408"/>
    </source>
</evidence>
<dbReference type="InterPro" id="IPR001610">
    <property type="entry name" value="PAC"/>
</dbReference>
<dbReference type="GO" id="GO:0042391">
    <property type="term" value="P:regulation of membrane potential"/>
    <property type="evidence" value="ECO:0007669"/>
    <property type="project" value="TreeGrafter"/>
</dbReference>
<keyword evidence="2" id="KW-0813">Transport</keyword>
<evidence type="ECO:0000256" key="2">
    <source>
        <dbReference type="ARBA" id="ARBA00022448"/>
    </source>
</evidence>
<protein>
    <recommendedName>
        <fullName evidence="14">Potassium voltage-gated channel subfamily H member 2</fullName>
    </recommendedName>
</protein>
<dbReference type="SMART" id="SM00086">
    <property type="entry name" value="PAC"/>
    <property type="match status" value="1"/>
</dbReference>
<evidence type="ECO:0000259" key="11">
    <source>
        <dbReference type="PROSITE" id="PS50113"/>
    </source>
</evidence>
<dbReference type="EnsemblMetazoa" id="G32649.4">
    <property type="protein sequence ID" value="G32649.4:cds"/>
    <property type="gene ID" value="G32649"/>
</dbReference>
<evidence type="ECO:0000256" key="3">
    <source>
        <dbReference type="ARBA" id="ARBA00022692"/>
    </source>
</evidence>
<comment type="catalytic activity">
    <reaction evidence="9">
        <text>K(+)(in) = K(+)(out)</text>
        <dbReference type="Rhea" id="RHEA:29463"/>
        <dbReference type="ChEBI" id="CHEBI:29103"/>
    </reaction>
</comment>
<organism evidence="12 13">
    <name type="scientific">Magallana gigas</name>
    <name type="common">Pacific oyster</name>
    <name type="synonym">Crassostrea gigas</name>
    <dbReference type="NCBI Taxonomy" id="29159"/>
    <lineage>
        <taxon>Eukaryota</taxon>
        <taxon>Metazoa</taxon>
        <taxon>Spiralia</taxon>
        <taxon>Lophotrochozoa</taxon>
        <taxon>Mollusca</taxon>
        <taxon>Bivalvia</taxon>
        <taxon>Autobranchia</taxon>
        <taxon>Pteriomorphia</taxon>
        <taxon>Ostreida</taxon>
        <taxon>Ostreoidea</taxon>
        <taxon>Ostreidae</taxon>
        <taxon>Magallana</taxon>
    </lineage>
</organism>
<sequence length="165" mass="18519">MPVRRGHVAPPNIFIDTIIRKFDGQNRNFVIANAQIETYPIIFCNDGFCELTGFSRAEVMQKSCLCEFLHCSSTSTYSVLQIKEALQGTEEKQVEIMYSRKDGSRFLCSVLFAPVKNEQGEIIMFIINYEDITDAPLRNELAKNFKNNCCAGSSSGNTSSIISHT</sequence>
<evidence type="ECO:0000256" key="5">
    <source>
        <dbReference type="ARBA" id="ARBA00022989"/>
    </source>
</evidence>
<evidence type="ECO:0000256" key="4">
    <source>
        <dbReference type="ARBA" id="ARBA00022882"/>
    </source>
</evidence>
<dbReference type="PROSITE" id="PS50112">
    <property type="entry name" value="PAS"/>
    <property type="match status" value="1"/>
</dbReference>
<feature type="domain" description="PAC" evidence="11">
    <location>
        <begin position="92"/>
        <end position="144"/>
    </location>
</feature>
<dbReference type="InterPro" id="IPR050818">
    <property type="entry name" value="KCNH_animal-type"/>
</dbReference>
<evidence type="ECO:0000259" key="10">
    <source>
        <dbReference type="PROSITE" id="PS50112"/>
    </source>
</evidence>
<keyword evidence="5" id="KW-1133">Transmembrane helix</keyword>
<dbReference type="FunFam" id="3.30.450.20:FF:000001">
    <property type="entry name" value="Potassium voltage-gated channel subfamily H member 7"/>
    <property type="match status" value="1"/>
</dbReference>
<dbReference type="Gene3D" id="3.30.450.20">
    <property type="entry name" value="PAS domain"/>
    <property type="match status" value="1"/>
</dbReference>
<dbReference type="NCBIfam" id="TIGR00229">
    <property type="entry name" value="sensory_box"/>
    <property type="match status" value="1"/>
</dbReference>
<evidence type="ECO:0000256" key="9">
    <source>
        <dbReference type="ARBA" id="ARBA00034430"/>
    </source>
</evidence>
<accession>A0A8W8MB32</accession>
<evidence type="ECO:0000256" key="8">
    <source>
        <dbReference type="ARBA" id="ARBA00023303"/>
    </source>
</evidence>
<reference evidence="12" key="1">
    <citation type="submission" date="2022-08" db="UniProtKB">
        <authorList>
            <consortium name="EnsemblMetazoa"/>
        </authorList>
    </citation>
    <scope>IDENTIFICATION</scope>
    <source>
        <strain evidence="12">05x7-T-G4-1.051#20</strain>
    </source>
</reference>
<evidence type="ECO:0000256" key="6">
    <source>
        <dbReference type="ARBA" id="ARBA00023065"/>
    </source>
</evidence>
<dbReference type="GO" id="GO:0005242">
    <property type="term" value="F:inward rectifier potassium channel activity"/>
    <property type="evidence" value="ECO:0007669"/>
    <property type="project" value="TreeGrafter"/>
</dbReference>
<feature type="domain" description="PAS" evidence="10">
    <location>
        <begin position="41"/>
        <end position="89"/>
    </location>
</feature>
<dbReference type="CDD" id="cd00130">
    <property type="entry name" value="PAS"/>
    <property type="match status" value="1"/>
</dbReference>
<keyword evidence="6" id="KW-0406">Ion transport</keyword>
<name>A0A8W8MB32_MAGGI</name>
<keyword evidence="4" id="KW-0851">Voltage-gated channel</keyword>
<evidence type="ECO:0008006" key="14">
    <source>
        <dbReference type="Google" id="ProtNLM"/>
    </source>
</evidence>
<dbReference type="InterPro" id="IPR000700">
    <property type="entry name" value="PAS-assoc_C"/>
</dbReference>
<evidence type="ECO:0000256" key="7">
    <source>
        <dbReference type="ARBA" id="ARBA00023136"/>
    </source>
</evidence>
<dbReference type="InterPro" id="IPR035965">
    <property type="entry name" value="PAS-like_dom_sf"/>
</dbReference>
<dbReference type="InterPro" id="IPR000014">
    <property type="entry name" value="PAS"/>
</dbReference>
<dbReference type="Pfam" id="PF13426">
    <property type="entry name" value="PAS_9"/>
    <property type="match status" value="1"/>
</dbReference>
<comment type="subcellular location">
    <subcellularLocation>
        <location evidence="1">Membrane</location>
        <topology evidence="1">Multi-pass membrane protein</topology>
    </subcellularLocation>
</comment>
<keyword evidence="3" id="KW-0812">Transmembrane</keyword>
<dbReference type="PANTHER" id="PTHR10217:SF548">
    <property type="entry name" value="GH12235P"/>
    <property type="match status" value="1"/>
</dbReference>
<evidence type="ECO:0000256" key="1">
    <source>
        <dbReference type="ARBA" id="ARBA00004141"/>
    </source>
</evidence>
<dbReference type="PROSITE" id="PS50113">
    <property type="entry name" value="PAC"/>
    <property type="match status" value="1"/>
</dbReference>
<dbReference type="GO" id="GO:0034702">
    <property type="term" value="C:monoatomic ion channel complex"/>
    <property type="evidence" value="ECO:0007669"/>
    <property type="project" value="UniProtKB-KW"/>
</dbReference>
<keyword evidence="13" id="KW-1185">Reference proteome</keyword>
<evidence type="ECO:0000313" key="12">
    <source>
        <dbReference type="EnsemblMetazoa" id="G32649.4:cds"/>
    </source>
</evidence>
<dbReference type="GO" id="GO:0005886">
    <property type="term" value="C:plasma membrane"/>
    <property type="evidence" value="ECO:0007669"/>
    <property type="project" value="TreeGrafter"/>
</dbReference>
<dbReference type="SUPFAM" id="SSF55785">
    <property type="entry name" value="PYP-like sensor domain (PAS domain)"/>
    <property type="match status" value="1"/>
</dbReference>
<keyword evidence="8" id="KW-0407">Ion channel</keyword>
<proteinExistence type="predicted"/>
<dbReference type="Proteomes" id="UP000005408">
    <property type="component" value="Unassembled WGS sequence"/>
</dbReference>
<dbReference type="PANTHER" id="PTHR10217">
    <property type="entry name" value="VOLTAGE AND LIGAND GATED POTASSIUM CHANNEL"/>
    <property type="match status" value="1"/>
</dbReference>
<dbReference type="AlphaFoldDB" id="A0A8W8MB32"/>
<keyword evidence="7" id="KW-0472">Membrane</keyword>